<dbReference type="InterPro" id="IPR002789">
    <property type="entry name" value="HerA_central"/>
</dbReference>
<dbReference type="OrthoDB" id="7817736at2"/>
<keyword evidence="1" id="KW-0472">Membrane</keyword>
<keyword evidence="5" id="KW-1185">Reference proteome</keyword>
<dbReference type="Gene3D" id="3.40.50.300">
    <property type="entry name" value="P-loop containing nucleotide triphosphate hydrolases"/>
    <property type="match status" value="2"/>
</dbReference>
<dbReference type="NCBIfam" id="TIGR03743">
    <property type="entry name" value="SXT_TraD"/>
    <property type="match status" value="1"/>
</dbReference>
<dbReference type="InterPro" id="IPR032689">
    <property type="entry name" value="TraG-D_C"/>
</dbReference>
<reference evidence="4 5" key="1">
    <citation type="submission" date="2019-07" db="EMBL/GenBank/DDBJ databases">
        <title>Caenimonas sedimenti sp. nov., isolated from activated sludge.</title>
        <authorList>
            <person name="Xu J."/>
        </authorList>
    </citation>
    <scope>NUCLEOTIDE SEQUENCE [LARGE SCALE GENOMIC DNA]</scope>
    <source>
        <strain evidence="4 5">HX-9-20</strain>
    </source>
</reference>
<feature type="domain" description="Helicase HerA central" evidence="2">
    <location>
        <begin position="153"/>
        <end position="205"/>
    </location>
</feature>
<keyword evidence="1" id="KW-0812">Transmembrane</keyword>
<dbReference type="CDD" id="cd01127">
    <property type="entry name" value="TrwB_TraG_TraD_VirD4"/>
    <property type="match status" value="2"/>
</dbReference>
<name>A0A562ZT04_9BURK</name>
<dbReference type="SUPFAM" id="SSF52540">
    <property type="entry name" value="P-loop containing nucleoside triphosphate hydrolases"/>
    <property type="match status" value="1"/>
</dbReference>
<dbReference type="PANTHER" id="PTHR30121:SF6">
    <property type="entry name" value="SLR6007 PROTEIN"/>
    <property type="match status" value="1"/>
</dbReference>
<evidence type="ECO:0000256" key="1">
    <source>
        <dbReference type="SAM" id="Phobius"/>
    </source>
</evidence>
<gene>
    <name evidence="4" type="primary">traD</name>
    <name evidence="4" type="ORF">FN976_11165</name>
</gene>
<accession>A0A562ZT04</accession>
<dbReference type="InterPro" id="IPR027417">
    <property type="entry name" value="P-loop_NTPase"/>
</dbReference>
<sequence length="652" mass="72461">MTERKRFEQLLRPAYEARAAVAWAVAGVWMLGITIGFSAAKTALLACALLAIGMCAWRAHSASRLLRYKLALAGQPTQVMNASRLREALPRMEKNLWLGWGFQWEPRHTQRAYEVMKRDLDEVYPPEWWLKLAGHSEDPRRSKGLPWIHGLDMAEGDVLLPFESLKGHCAIVATTGAIKTRLAALVIFQLAMRGDCVIVIDPKGDKDLREICRQAAALAGHPDRFLMVHPAFASQSVRLDLIKNWDRVSQVASRITMVLDSQESDNFKEFCWMAVHRITNAMKYIGRRVSIYTLKTAMESRSAVENLTQQALRRFYTEECPQLNEQLEQQINALRANSRMPPKGIVETGSVELTAMIKVFQEQVPETEDEARRQGLPVKPEELRGLVAILEANREWFGKMIVSITPMLTKLTTDDLKGLLSPDYDDINDERPIMDMKRIVEGNHILYIGTDTLADESVGRAIAAMALADAAAVAAEIYNHGTASDRGEEPRRIHAVIDEAGDAIGAPAIQLANKGRGAGVFLWVFFQTFSDLVDKFSGNVARAKKLVGNMNNLIVGATQDADTMDLVTDKLGETAIIVRGQSTGIGSKTEDVGLEFSANSSTSISERDKEIFPRSLLPRLPDLHYVGFFNRGELVKGRIPVLVADDQRAAGK</sequence>
<feature type="domain" description="TraD/TraG TraM recognition site" evidence="3">
    <location>
        <begin position="492"/>
        <end position="621"/>
    </location>
</feature>
<feature type="transmembrane region" description="Helical" evidence="1">
    <location>
        <begin position="20"/>
        <end position="37"/>
    </location>
</feature>
<evidence type="ECO:0000313" key="5">
    <source>
        <dbReference type="Proteomes" id="UP000318199"/>
    </source>
</evidence>
<evidence type="ECO:0000259" key="3">
    <source>
        <dbReference type="Pfam" id="PF12696"/>
    </source>
</evidence>
<dbReference type="InterPro" id="IPR051162">
    <property type="entry name" value="T4SS_component"/>
</dbReference>
<comment type="caution">
    <text evidence="4">The sequence shown here is derived from an EMBL/GenBank/DDBJ whole genome shotgun (WGS) entry which is preliminary data.</text>
</comment>
<proteinExistence type="predicted"/>
<dbReference type="EMBL" id="VOBQ01000008">
    <property type="protein sequence ID" value="TWO71468.1"/>
    <property type="molecule type" value="Genomic_DNA"/>
</dbReference>
<protein>
    <submittedName>
        <fullName evidence="4">Conjugative transfer system coupling protein TraD</fullName>
    </submittedName>
</protein>
<dbReference type="RefSeq" id="WP_145893079.1">
    <property type="nucleotide sequence ID" value="NZ_VOBQ01000008.1"/>
</dbReference>
<dbReference type="InterPro" id="IPR022458">
    <property type="entry name" value="Conjugative_coupling_TraG/TraD"/>
</dbReference>
<organism evidence="4 5">
    <name type="scientific">Caenimonas sedimenti</name>
    <dbReference type="NCBI Taxonomy" id="2596921"/>
    <lineage>
        <taxon>Bacteria</taxon>
        <taxon>Pseudomonadati</taxon>
        <taxon>Pseudomonadota</taxon>
        <taxon>Betaproteobacteria</taxon>
        <taxon>Burkholderiales</taxon>
        <taxon>Comamonadaceae</taxon>
        <taxon>Caenimonas</taxon>
    </lineage>
</organism>
<evidence type="ECO:0000259" key="2">
    <source>
        <dbReference type="Pfam" id="PF01935"/>
    </source>
</evidence>
<dbReference type="Proteomes" id="UP000318199">
    <property type="component" value="Unassembled WGS sequence"/>
</dbReference>
<keyword evidence="1" id="KW-1133">Transmembrane helix</keyword>
<dbReference type="Pfam" id="PF12696">
    <property type="entry name" value="TraG-D_C"/>
    <property type="match status" value="1"/>
</dbReference>
<dbReference type="AlphaFoldDB" id="A0A562ZT04"/>
<dbReference type="PANTHER" id="PTHR30121">
    <property type="entry name" value="UNCHARACTERIZED PROTEIN YJGR-RELATED"/>
    <property type="match status" value="1"/>
</dbReference>
<dbReference type="Pfam" id="PF01935">
    <property type="entry name" value="DUF87"/>
    <property type="match status" value="1"/>
</dbReference>
<evidence type="ECO:0000313" key="4">
    <source>
        <dbReference type="EMBL" id="TWO71468.1"/>
    </source>
</evidence>